<evidence type="ECO:0000256" key="3">
    <source>
        <dbReference type="ARBA" id="ARBA00022676"/>
    </source>
</evidence>
<evidence type="ECO:0000313" key="9">
    <source>
        <dbReference type="EMBL" id="NVB75765.1"/>
    </source>
</evidence>
<dbReference type="PANTHER" id="PTHR12867">
    <property type="entry name" value="GLYCOSYL TRANSFERASE-RELATED"/>
    <property type="match status" value="1"/>
</dbReference>
<evidence type="ECO:0000259" key="6">
    <source>
        <dbReference type="Pfam" id="PF04101"/>
    </source>
</evidence>
<reference evidence="10 11" key="1">
    <citation type="submission" date="2018-08" db="EMBL/GenBank/DDBJ databases">
        <title>A genome reference for cultivated species of the human gut microbiota.</title>
        <authorList>
            <person name="Zou Y."/>
            <person name="Xue W."/>
            <person name="Luo G."/>
        </authorList>
    </citation>
    <scope>NUCLEOTIDE SEQUENCE [LARGE SCALE GENOMIC DNA]</scope>
    <source>
        <strain evidence="10 11">AM09-18</strain>
    </source>
</reference>
<dbReference type="Proteomes" id="UP000283958">
    <property type="component" value="Unassembled WGS sequence"/>
</dbReference>
<evidence type="ECO:0000313" key="11">
    <source>
        <dbReference type="Proteomes" id="UP000283958"/>
    </source>
</evidence>
<dbReference type="RefSeq" id="WP_118327973.1">
    <property type="nucleotide sequence ID" value="NZ_JABWDE010000090.1"/>
</dbReference>
<dbReference type="Proteomes" id="UP000524321">
    <property type="component" value="Unassembled WGS sequence"/>
</dbReference>
<reference evidence="9 13" key="3">
    <citation type="submission" date="2020-04" db="EMBL/GenBank/DDBJ databases">
        <authorList>
            <person name="Pieper L."/>
        </authorList>
    </citation>
    <scope>NUCLEOTIDE SEQUENCE [LARGE SCALE GENOMIC DNA]</scope>
    <source>
        <strain evidence="9 13">B33</strain>
    </source>
</reference>
<keyword evidence="4" id="KW-0808">Transferase</keyword>
<organism evidence="10 11">
    <name type="scientific">Phocaeicola vulgatus</name>
    <name type="common">Bacteroides vulgatus</name>
    <dbReference type="NCBI Taxonomy" id="821"/>
    <lineage>
        <taxon>Bacteria</taxon>
        <taxon>Pseudomonadati</taxon>
        <taxon>Bacteroidota</taxon>
        <taxon>Bacteroidia</taxon>
        <taxon>Bacteroidales</taxon>
        <taxon>Bacteroidaceae</taxon>
        <taxon>Phocaeicola</taxon>
    </lineage>
</organism>
<dbReference type="EMBL" id="JABWDJ010000138">
    <property type="protein sequence ID" value="NVB75765.1"/>
    <property type="molecule type" value="Genomic_DNA"/>
</dbReference>
<comment type="caution">
    <text evidence="10">The sequence shown here is derived from an EMBL/GenBank/DDBJ whole genome shotgun (WGS) entry which is preliminary data.</text>
</comment>
<dbReference type="Gene3D" id="3.40.50.2000">
    <property type="entry name" value="Glycogen Phosphorylase B"/>
    <property type="match status" value="1"/>
</dbReference>
<evidence type="ECO:0000256" key="2">
    <source>
        <dbReference type="ARBA" id="ARBA00006962"/>
    </source>
</evidence>
<dbReference type="InterPro" id="IPR007235">
    <property type="entry name" value="Glyco_trans_28_C"/>
</dbReference>
<dbReference type="EMBL" id="WCXA01000078">
    <property type="protein sequence ID" value="KAB3853102.1"/>
    <property type="molecule type" value="Genomic_DNA"/>
</dbReference>
<gene>
    <name evidence="10" type="ORF">DW105_19785</name>
    <name evidence="7" type="ORF">GAS37_22275</name>
    <name evidence="9" type="ORF">HUV05_20065</name>
    <name evidence="8" type="ORF">KSX14_18985</name>
</gene>
<feature type="domain" description="Glycosyl transferase family 28 C-terminal" evidence="6">
    <location>
        <begin position="31"/>
        <end position="142"/>
    </location>
</feature>
<dbReference type="EMBL" id="QRMN01000072">
    <property type="protein sequence ID" value="RHJ70548.1"/>
    <property type="molecule type" value="Genomic_DNA"/>
</dbReference>
<evidence type="ECO:0000256" key="4">
    <source>
        <dbReference type="ARBA" id="ARBA00022679"/>
    </source>
</evidence>
<evidence type="ECO:0000313" key="12">
    <source>
        <dbReference type="Proteomes" id="UP000470332"/>
    </source>
</evidence>
<protein>
    <submittedName>
        <fullName evidence="10">Exopolysaccharide biosynthesis protein</fullName>
    </submittedName>
</protein>
<evidence type="ECO:0000256" key="5">
    <source>
        <dbReference type="ARBA" id="ARBA00022824"/>
    </source>
</evidence>
<dbReference type="Proteomes" id="UP000470332">
    <property type="component" value="Unassembled WGS sequence"/>
</dbReference>
<reference evidence="7 12" key="2">
    <citation type="journal article" date="2019" name="Nat. Med.">
        <title>A library of human gut bacterial isolates paired with longitudinal multiomics data enables mechanistic microbiome research.</title>
        <authorList>
            <person name="Poyet M."/>
            <person name="Groussin M."/>
            <person name="Gibbons S.M."/>
            <person name="Avila-Pacheco J."/>
            <person name="Jiang X."/>
            <person name="Kearney S.M."/>
            <person name="Perrotta A.R."/>
            <person name="Berdy B."/>
            <person name="Zhao S."/>
            <person name="Lieberman T.D."/>
            <person name="Swanson P.K."/>
            <person name="Smith M."/>
            <person name="Roesemann S."/>
            <person name="Alexander J.E."/>
            <person name="Rich S.A."/>
            <person name="Livny J."/>
            <person name="Vlamakis H."/>
            <person name="Clish C."/>
            <person name="Bullock K."/>
            <person name="Deik A."/>
            <person name="Scott J."/>
            <person name="Pierce K.A."/>
            <person name="Xavier R.J."/>
            <person name="Alm E.J."/>
        </authorList>
    </citation>
    <scope>NUCLEOTIDE SEQUENCE [LARGE SCALE GENOMIC DNA]</scope>
    <source>
        <strain evidence="7 12">BIOML-A9</strain>
    </source>
</reference>
<evidence type="ECO:0000313" key="8">
    <source>
        <dbReference type="EMBL" id="MBV3490663.1"/>
    </source>
</evidence>
<dbReference type="SUPFAM" id="SSF53756">
    <property type="entry name" value="UDP-Glycosyltransferase/glycogen phosphorylase"/>
    <property type="match status" value="1"/>
</dbReference>
<reference evidence="9 13" key="4">
    <citation type="submission" date="2020-07" db="EMBL/GenBank/DDBJ databases">
        <title>Bacterial metabolism rescues the inhibition of intestinal drug absorption by food and drug additives.</title>
        <authorList>
            <person name="Zou L."/>
            <person name="Spanogiannopoulos P."/>
            <person name="Chien H.-C."/>
            <person name="Pieper L.M."/>
            <person name="Cai W."/>
            <person name="Khuri N."/>
            <person name="Pottel J."/>
            <person name="Vora B."/>
            <person name="Ni Z."/>
            <person name="Tsakalozou E."/>
            <person name="Zhang W."/>
            <person name="Shoichet B.K."/>
            <person name="Giacomini K.M."/>
            <person name="Turnbaugh P.J."/>
        </authorList>
    </citation>
    <scope>NUCLEOTIDE SEQUENCE [LARGE SCALE GENOMIC DNA]</scope>
    <source>
        <strain evidence="9 13">B33</strain>
    </source>
</reference>
<comment type="subcellular location">
    <subcellularLocation>
        <location evidence="1">Endoplasmic reticulum</location>
    </subcellularLocation>
</comment>
<evidence type="ECO:0000256" key="1">
    <source>
        <dbReference type="ARBA" id="ARBA00004240"/>
    </source>
</evidence>
<keyword evidence="5" id="KW-0256">Endoplasmic reticulum</keyword>
<accession>A0A415SFR9</accession>
<dbReference type="InterPro" id="IPR039042">
    <property type="entry name" value="Alg13-like"/>
</dbReference>
<evidence type="ECO:0000313" key="7">
    <source>
        <dbReference type="EMBL" id="KAB3853102.1"/>
    </source>
</evidence>
<dbReference type="Pfam" id="PF04101">
    <property type="entry name" value="Glyco_tran_28_C"/>
    <property type="match status" value="1"/>
</dbReference>
<dbReference type="PANTHER" id="PTHR12867:SF6">
    <property type="entry name" value="N-ACETYLGLUCOSAMINYLDIPHOSPHODOLICHOL N-ACETYLGLUCOSAMINYLTRANSFERASE"/>
    <property type="match status" value="1"/>
</dbReference>
<comment type="similarity">
    <text evidence="2">Belongs to the glycosyltransferase 28 family.</text>
</comment>
<reference evidence="8" key="5">
    <citation type="submission" date="2021-06" db="EMBL/GenBank/DDBJ databases">
        <title>Collection of gut derived symbiotic bacterial strains cultured from healthy donors.</title>
        <authorList>
            <person name="Lin H."/>
            <person name="Littmann E."/>
            <person name="Pamer E.G."/>
        </authorList>
    </citation>
    <scope>NUCLEOTIDE SEQUENCE</scope>
    <source>
        <strain evidence="8">MSK.19.85</strain>
    </source>
</reference>
<keyword evidence="3" id="KW-0328">Glycosyltransferase</keyword>
<evidence type="ECO:0000313" key="13">
    <source>
        <dbReference type="Proteomes" id="UP000524321"/>
    </source>
</evidence>
<dbReference type="Proteomes" id="UP000758576">
    <property type="component" value="Unassembled WGS sequence"/>
</dbReference>
<dbReference type="EMBL" id="JAHOGA010000072">
    <property type="protein sequence ID" value="MBV3490663.1"/>
    <property type="molecule type" value="Genomic_DNA"/>
</dbReference>
<dbReference type="AlphaFoldDB" id="A0A415SFR9"/>
<dbReference type="GO" id="GO:0016758">
    <property type="term" value="F:hexosyltransferase activity"/>
    <property type="evidence" value="ECO:0007669"/>
    <property type="project" value="InterPro"/>
</dbReference>
<sequence>MDKIKLFVPLGTQKFPFGRIIIALNRLVEQGEYKPEEIVMQSALYPVKPNFTAFGLIPNEDFNHYMEEAEVIVTHSGVNSIISSMEMGKPLVICPRLHEYGEHVDNHQMEIATLMHDKYDVLVCTDMKDLPNLIKQSKTHKYKHWVSHKKELLSTISKLIL</sequence>
<name>A0A415SFR9_PHOVU</name>
<dbReference type="GO" id="GO:0006488">
    <property type="term" value="P:dolichol-linked oligosaccharide biosynthetic process"/>
    <property type="evidence" value="ECO:0007669"/>
    <property type="project" value="InterPro"/>
</dbReference>
<evidence type="ECO:0000313" key="10">
    <source>
        <dbReference type="EMBL" id="RHJ70548.1"/>
    </source>
</evidence>
<proteinExistence type="inferred from homology"/>